<feature type="compositionally biased region" description="Basic and acidic residues" evidence="1">
    <location>
        <begin position="248"/>
        <end position="269"/>
    </location>
</feature>
<dbReference type="PANTHER" id="PTHR33395">
    <property type="entry name" value="TRANSCRIPTASE, PUTATIVE-RELATED-RELATED"/>
    <property type="match status" value="1"/>
</dbReference>
<proteinExistence type="predicted"/>
<feature type="region of interest" description="Disordered" evidence="1">
    <location>
        <begin position="248"/>
        <end position="283"/>
    </location>
</feature>
<dbReference type="PANTHER" id="PTHR33395:SF22">
    <property type="entry name" value="REVERSE TRANSCRIPTASE DOMAIN-CONTAINING PROTEIN"/>
    <property type="match status" value="1"/>
</dbReference>
<organism evidence="2 3">
    <name type="scientific">Paralvinella palmiformis</name>
    <dbReference type="NCBI Taxonomy" id="53620"/>
    <lineage>
        <taxon>Eukaryota</taxon>
        <taxon>Metazoa</taxon>
        <taxon>Spiralia</taxon>
        <taxon>Lophotrochozoa</taxon>
        <taxon>Annelida</taxon>
        <taxon>Polychaeta</taxon>
        <taxon>Sedentaria</taxon>
        <taxon>Canalipalpata</taxon>
        <taxon>Terebellida</taxon>
        <taxon>Terebelliformia</taxon>
        <taxon>Alvinellidae</taxon>
        <taxon>Paralvinella</taxon>
    </lineage>
</organism>
<protein>
    <submittedName>
        <fullName evidence="2">Uncharacterized protein</fullName>
    </submittedName>
</protein>
<dbReference type="EMBL" id="JAODUP010000746">
    <property type="protein sequence ID" value="KAK2144567.1"/>
    <property type="molecule type" value="Genomic_DNA"/>
</dbReference>
<sequence>MGDFDIHWDTWNGRSEKDAKCIETIQGNFLYQHVDQPTRYRIGQNPTLDELVLSNTEELIQDLTYLDPLDGAGREGSRRNKHGPTHKSQMNVFQSIKSDQQDGEDPLWMTTAAAKLKKKKYRAWKRYKSTGSYENYEKYVRKGNAAQNLSNKLRTKFEKLIAKEAKTRPKSFWAYVKNQTKSGERLGPLLTESREMTNTDTEKAHVLNSFFSSVFTHDDLSTMTDIDPIDVQKPLIKTEFLISEVEKELTKMKSDKSPGPDSVHPRSPEDVYTSAGYAADENI</sequence>
<evidence type="ECO:0000313" key="2">
    <source>
        <dbReference type="EMBL" id="KAK2144567.1"/>
    </source>
</evidence>
<keyword evidence="3" id="KW-1185">Reference proteome</keyword>
<dbReference type="Proteomes" id="UP001208570">
    <property type="component" value="Unassembled WGS sequence"/>
</dbReference>
<reference evidence="2" key="1">
    <citation type="journal article" date="2023" name="Mol. Biol. Evol.">
        <title>Third-Generation Sequencing Reveals the Adaptive Role of the Epigenome in Three Deep-Sea Polychaetes.</title>
        <authorList>
            <person name="Perez M."/>
            <person name="Aroh O."/>
            <person name="Sun Y."/>
            <person name="Lan Y."/>
            <person name="Juniper S.K."/>
            <person name="Young C.R."/>
            <person name="Angers B."/>
            <person name="Qian P.Y."/>
        </authorList>
    </citation>
    <scope>NUCLEOTIDE SEQUENCE</scope>
    <source>
        <strain evidence="2">P08H-3</strain>
    </source>
</reference>
<gene>
    <name evidence="2" type="ORF">LSH36_746g01084</name>
</gene>
<evidence type="ECO:0000313" key="3">
    <source>
        <dbReference type="Proteomes" id="UP001208570"/>
    </source>
</evidence>
<evidence type="ECO:0000256" key="1">
    <source>
        <dbReference type="SAM" id="MobiDB-lite"/>
    </source>
</evidence>
<name>A0AAD9J0Z1_9ANNE</name>
<comment type="caution">
    <text evidence="2">The sequence shown here is derived from an EMBL/GenBank/DDBJ whole genome shotgun (WGS) entry which is preliminary data.</text>
</comment>
<accession>A0AAD9J0Z1</accession>
<dbReference type="AlphaFoldDB" id="A0AAD9J0Z1"/>